<name>A0AAV0BHR9_PHAPC</name>
<dbReference type="AlphaFoldDB" id="A0AAV0BHR9"/>
<dbReference type="PIRSF" id="PIRSF028841">
    <property type="entry name" value="APC10_sub"/>
    <property type="match status" value="1"/>
</dbReference>
<comment type="function">
    <text evidence="6">Component of the anaphase promoting complex/cyclosome (APC/C), a cell cycle-regulated E3 ubiquitin-protein ligase complex that controls progression through mitosis and the G1 phase of the cell cycle.</text>
</comment>
<keyword evidence="5 6" id="KW-0131">Cell cycle</keyword>
<evidence type="ECO:0000259" key="8">
    <source>
        <dbReference type="PROSITE" id="PS51284"/>
    </source>
</evidence>
<dbReference type="InterPro" id="IPR004939">
    <property type="entry name" value="APC_su10/DOC_dom"/>
</dbReference>
<evidence type="ECO:0000256" key="3">
    <source>
        <dbReference type="ARBA" id="ARBA00022776"/>
    </source>
</evidence>
<dbReference type="Proteomes" id="UP001153365">
    <property type="component" value="Unassembled WGS sequence"/>
</dbReference>
<dbReference type="SUPFAM" id="SSF49785">
    <property type="entry name" value="Galactose-binding domain-like"/>
    <property type="match status" value="1"/>
</dbReference>
<reference evidence="9" key="1">
    <citation type="submission" date="2022-06" db="EMBL/GenBank/DDBJ databases">
        <authorList>
            <consortium name="SYNGENTA / RWTH Aachen University"/>
        </authorList>
    </citation>
    <scope>NUCLEOTIDE SEQUENCE</scope>
</reference>
<dbReference type="InterPro" id="IPR008979">
    <property type="entry name" value="Galactose-bd-like_sf"/>
</dbReference>
<dbReference type="PANTHER" id="PTHR12936:SF0">
    <property type="entry name" value="ANAPHASE-PROMOTING COMPLEX SUBUNIT 10"/>
    <property type="match status" value="1"/>
</dbReference>
<keyword evidence="3 6" id="KW-0498">Mitosis</keyword>
<sequence>MTSQSEQSNFKTFKAPRDELDLGDQGLWSVSSAKPGYGVNQLRDDSISTLWQSEGPQPHFIRIEFPKKTAVTQISIYVDMAMDDSYTPCKLAISVGTFKHDLQVIKAVELKNPRGWQNIRLSSESEDEEEPESSDDSDEDVDDDTDTFIKGHLFQVAVLANHLNGKDTHIRCLKIFGPRAQAKPRLDGFGPNHHELLLMHETIR</sequence>
<protein>
    <recommendedName>
        <fullName evidence="6">Anaphase-promoting complex subunit 10</fullName>
    </recommendedName>
</protein>
<dbReference type="InterPro" id="IPR016901">
    <property type="entry name" value="APC10/Doc1"/>
</dbReference>
<accession>A0AAV0BHR9</accession>
<dbReference type="GO" id="GO:0070979">
    <property type="term" value="P:protein K11-linked ubiquitination"/>
    <property type="evidence" value="ECO:0007669"/>
    <property type="project" value="TreeGrafter"/>
</dbReference>
<keyword evidence="4 6" id="KW-0833">Ubl conjugation pathway</keyword>
<feature type="domain" description="DOC" evidence="8">
    <location>
        <begin position="1"/>
        <end position="202"/>
    </location>
</feature>
<evidence type="ECO:0000256" key="6">
    <source>
        <dbReference type="PIRNR" id="PIRNR028841"/>
    </source>
</evidence>
<feature type="compositionally biased region" description="Acidic residues" evidence="7">
    <location>
        <begin position="124"/>
        <end position="144"/>
    </location>
</feature>
<dbReference type="GO" id="GO:0031145">
    <property type="term" value="P:anaphase-promoting complex-dependent catabolic process"/>
    <property type="evidence" value="ECO:0007669"/>
    <property type="project" value="InterPro"/>
</dbReference>
<dbReference type="PANTHER" id="PTHR12936">
    <property type="entry name" value="ANAPHASE-PROMOTING COMPLEX 10"/>
    <property type="match status" value="1"/>
</dbReference>
<organism evidence="9 10">
    <name type="scientific">Phakopsora pachyrhizi</name>
    <name type="common">Asian soybean rust disease fungus</name>
    <dbReference type="NCBI Taxonomy" id="170000"/>
    <lineage>
        <taxon>Eukaryota</taxon>
        <taxon>Fungi</taxon>
        <taxon>Dikarya</taxon>
        <taxon>Basidiomycota</taxon>
        <taxon>Pucciniomycotina</taxon>
        <taxon>Pucciniomycetes</taxon>
        <taxon>Pucciniales</taxon>
        <taxon>Phakopsoraceae</taxon>
        <taxon>Phakopsora</taxon>
    </lineage>
</organism>
<dbReference type="EMBL" id="CALTRL010005812">
    <property type="protein sequence ID" value="CAH7686763.1"/>
    <property type="molecule type" value="Genomic_DNA"/>
</dbReference>
<evidence type="ECO:0000256" key="4">
    <source>
        <dbReference type="ARBA" id="ARBA00022786"/>
    </source>
</evidence>
<feature type="region of interest" description="Disordered" evidence="7">
    <location>
        <begin position="118"/>
        <end position="144"/>
    </location>
</feature>
<keyword evidence="2 6" id="KW-0132">Cell division</keyword>
<dbReference type="GO" id="GO:0005680">
    <property type="term" value="C:anaphase-promoting complex"/>
    <property type="evidence" value="ECO:0007669"/>
    <property type="project" value="InterPro"/>
</dbReference>
<comment type="caution">
    <text evidence="9">The sequence shown here is derived from an EMBL/GenBank/DDBJ whole genome shotgun (WGS) entry which is preliminary data.</text>
</comment>
<evidence type="ECO:0000313" key="10">
    <source>
        <dbReference type="Proteomes" id="UP001153365"/>
    </source>
</evidence>
<dbReference type="Gene3D" id="2.60.120.260">
    <property type="entry name" value="Galactose-binding domain-like"/>
    <property type="match status" value="1"/>
</dbReference>
<dbReference type="GO" id="GO:0051301">
    <property type="term" value="P:cell division"/>
    <property type="evidence" value="ECO:0007669"/>
    <property type="project" value="UniProtKB-KW"/>
</dbReference>
<dbReference type="Pfam" id="PF03256">
    <property type="entry name" value="ANAPC10"/>
    <property type="match status" value="1"/>
</dbReference>
<proteinExistence type="inferred from homology"/>
<comment type="similarity">
    <text evidence="1 6">Belongs to the APC10 family.</text>
</comment>
<dbReference type="SMART" id="SM01337">
    <property type="entry name" value="APC10"/>
    <property type="match status" value="1"/>
</dbReference>
<keyword evidence="10" id="KW-1185">Reference proteome</keyword>
<gene>
    <name evidence="9" type="ORF">PPACK8108_LOCUS21460</name>
</gene>
<evidence type="ECO:0000256" key="2">
    <source>
        <dbReference type="ARBA" id="ARBA00022618"/>
    </source>
</evidence>
<dbReference type="CDD" id="cd08366">
    <property type="entry name" value="APC10"/>
    <property type="match status" value="1"/>
</dbReference>
<evidence type="ECO:0000256" key="7">
    <source>
        <dbReference type="SAM" id="MobiDB-lite"/>
    </source>
</evidence>
<dbReference type="PROSITE" id="PS51284">
    <property type="entry name" value="DOC"/>
    <property type="match status" value="1"/>
</dbReference>
<evidence type="ECO:0000256" key="1">
    <source>
        <dbReference type="ARBA" id="ARBA00006762"/>
    </source>
</evidence>
<evidence type="ECO:0000313" key="9">
    <source>
        <dbReference type="EMBL" id="CAH7686763.1"/>
    </source>
</evidence>
<evidence type="ECO:0000256" key="5">
    <source>
        <dbReference type="ARBA" id="ARBA00023306"/>
    </source>
</evidence>